<dbReference type="Pfam" id="PF19498">
    <property type="entry name" value="DUF6033"/>
    <property type="match status" value="1"/>
</dbReference>
<evidence type="ECO:0000313" key="3">
    <source>
        <dbReference type="Proteomes" id="UP000184263"/>
    </source>
</evidence>
<feature type="compositionally biased region" description="Basic and acidic residues" evidence="1">
    <location>
        <begin position="195"/>
        <end position="222"/>
    </location>
</feature>
<feature type="region of interest" description="Disordered" evidence="1">
    <location>
        <begin position="195"/>
        <end position="224"/>
    </location>
</feature>
<accession>A0A1M6U8F0</accession>
<organism evidence="2 3">
    <name type="scientific">Selenomonas ruminantium</name>
    <dbReference type="NCBI Taxonomy" id="971"/>
    <lineage>
        <taxon>Bacteria</taxon>
        <taxon>Bacillati</taxon>
        <taxon>Bacillota</taxon>
        <taxon>Negativicutes</taxon>
        <taxon>Selenomonadales</taxon>
        <taxon>Selenomonadaceae</taxon>
        <taxon>Selenomonas</taxon>
    </lineage>
</organism>
<feature type="region of interest" description="Disordered" evidence="1">
    <location>
        <begin position="1"/>
        <end position="41"/>
    </location>
</feature>
<dbReference type="EMBL" id="FRBC01000011">
    <property type="protein sequence ID" value="SHK65456.1"/>
    <property type="molecule type" value="Genomic_DNA"/>
</dbReference>
<dbReference type="RefSeq" id="WP_073089469.1">
    <property type="nucleotide sequence ID" value="NZ_FRBC01000011.1"/>
</dbReference>
<feature type="compositionally biased region" description="Basic and acidic residues" evidence="1">
    <location>
        <begin position="20"/>
        <end position="36"/>
    </location>
</feature>
<protein>
    <submittedName>
        <fullName evidence="2">Uncharacterized protein</fullName>
    </submittedName>
</protein>
<name>A0A1M6U8F0_SELRU</name>
<feature type="compositionally biased region" description="Polar residues" evidence="1">
    <location>
        <begin position="1"/>
        <end position="19"/>
    </location>
</feature>
<dbReference type="Proteomes" id="UP000184263">
    <property type="component" value="Unassembled WGS sequence"/>
</dbReference>
<dbReference type="InterPro" id="IPR046097">
    <property type="entry name" value="DUF6033"/>
</dbReference>
<evidence type="ECO:0000313" key="2">
    <source>
        <dbReference type="EMBL" id="SHK65456.1"/>
    </source>
</evidence>
<gene>
    <name evidence="2" type="ORF">SAMN05216582_11131</name>
</gene>
<dbReference type="AlphaFoldDB" id="A0A1M6U8F0"/>
<evidence type="ECO:0000256" key="1">
    <source>
        <dbReference type="SAM" id="MobiDB-lite"/>
    </source>
</evidence>
<dbReference type="OrthoDB" id="1665789at2"/>
<reference evidence="2 3" key="1">
    <citation type="submission" date="2016-11" db="EMBL/GenBank/DDBJ databases">
        <authorList>
            <person name="Jaros S."/>
            <person name="Januszkiewicz K."/>
            <person name="Wedrychowicz H."/>
        </authorList>
    </citation>
    <scope>NUCLEOTIDE SEQUENCE [LARGE SCALE GENOMIC DNA]</scope>
    <source>
        <strain evidence="2 3">HD4</strain>
    </source>
</reference>
<proteinExistence type="predicted"/>
<sequence>MVNSITNQQLLSYQKSFSARKNEENGKLRQKEEKDPLAQYGADTKVELSDEARAAYANQVKGVKAFAEESNSGTEKKAPELSSRAQDLLGKLQEKYGDKYDFFVVDDEEALQNFQGQGSKGYSVVFTKDELEHMANDEEYAQKVMDTVDSIVDKAKEMEEKGELGEGVRLKSVMISVEDDGNMRLFAQIEKMGEEQQERLEKAKEKHAEEKQVAEDKADEKGSSQIKSAIVEAFNAEELWAKIQEIDWTKINDKQEKDE</sequence>